<dbReference type="CDD" id="cd02440">
    <property type="entry name" value="AdoMet_MTases"/>
    <property type="match status" value="1"/>
</dbReference>
<keyword evidence="5" id="KW-0443">Lipid metabolism</keyword>
<dbReference type="EMBL" id="JAJKFT010000010">
    <property type="protein sequence ID" value="MCC9631581.1"/>
    <property type="molecule type" value="Genomic_DNA"/>
</dbReference>
<dbReference type="Pfam" id="PF02353">
    <property type="entry name" value="CMAS"/>
    <property type="match status" value="1"/>
</dbReference>
<accession>A0A9X1MRL2</accession>
<dbReference type="SUPFAM" id="SSF53335">
    <property type="entry name" value="S-adenosyl-L-methionine-dependent methyltransferases"/>
    <property type="match status" value="1"/>
</dbReference>
<dbReference type="GO" id="GO:0008168">
    <property type="term" value="F:methyltransferase activity"/>
    <property type="evidence" value="ECO:0007669"/>
    <property type="project" value="UniProtKB-KW"/>
</dbReference>
<dbReference type="InterPro" id="IPR029063">
    <property type="entry name" value="SAM-dependent_MTases_sf"/>
</dbReference>
<dbReference type="GO" id="GO:0032259">
    <property type="term" value="P:methylation"/>
    <property type="evidence" value="ECO:0007669"/>
    <property type="project" value="UniProtKB-KW"/>
</dbReference>
<sequence length="344" mass="39192">MSPNVDETSASAPAKTRKTVKECYDFFDCVFPACGLRDLTEGMYHGDPTGSYQQAQRNQVEWLLDQVHCQAGSRILDIGFGYGTLLEAARDRGAHGVGISVSPPQVERGLANGLDVRLLNYRNMGEEWNEQFDAVIANGSAEHFVHPDDIIAGRADQIYRELFRICHRLIDPASPSRRFATTIIHCNDRTPVPTFAELKKSPFAFAWRSPKFHYAMIQQTFGGFYPEPQQLERCAQDYFRLSGEVDGTEDYHLTSEQWFAHVRRQMMSLKNGPRIFGNLVRQFCRRPRHTTLMLICLLVTESWQEQFRGEHPATTLLRQTWDYVPSPVPLSEEIAETKATLLSS</sequence>
<dbReference type="PANTHER" id="PTHR43667:SF1">
    <property type="entry name" value="CYCLOPROPANE-FATTY-ACYL-PHOSPHOLIPID SYNTHASE"/>
    <property type="match status" value="1"/>
</dbReference>
<keyword evidence="2 6" id="KW-0489">Methyltransferase</keyword>
<evidence type="ECO:0000256" key="3">
    <source>
        <dbReference type="ARBA" id="ARBA00022679"/>
    </source>
</evidence>
<dbReference type="InterPro" id="IPR050723">
    <property type="entry name" value="CFA/CMAS"/>
</dbReference>
<name>A0A9X1MRL2_9BACT</name>
<dbReference type="GO" id="GO:0006629">
    <property type="term" value="P:lipid metabolic process"/>
    <property type="evidence" value="ECO:0007669"/>
    <property type="project" value="UniProtKB-KW"/>
</dbReference>
<keyword evidence="4" id="KW-0949">S-adenosyl-L-methionine</keyword>
<dbReference type="EC" id="2.1.1.-" evidence="6"/>
<dbReference type="PANTHER" id="PTHR43667">
    <property type="entry name" value="CYCLOPROPANE-FATTY-ACYL-PHOSPHOLIPID SYNTHASE"/>
    <property type="match status" value="1"/>
</dbReference>
<dbReference type="Proteomes" id="UP001139103">
    <property type="component" value="Unassembled WGS sequence"/>
</dbReference>
<reference evidence="6" key="1">
    <citation type="submission" date="2021-11" db="EMBL/GenBank/DDBJ databases">
        <title>Genome sequence.</title>
        <authorList>
            <person name="Sun Q."/>
        </authorList>
    </citation>
    <scope>NUCLEOTIDE SEQUENCE</scope>
    <source>
        <strain evidence="6">JC732</strain>
    </source>
</reference>
<evidence type="ECO:0000256" key="2">
    <source>
        <dbReference type="ARBA" id="ARBA00022603"/>
    </source>
</evidence>
<organism evidence="6 7">
    <name type="scientific">Blastopirellula sediminis</name>
    <dbReference type="NCBI Taxonomy" id="2894196"/>
    <lineage>
        <taxon>Bacteria</taxon>
        <taxon>Pseudomonadati</taxon>
        <taxon>Planctomycetota</taxon>
        <taxon>Planctomycetia</taxon>
        <taxon>Pirellulales</taxon>
        <taxon>Pirellulaceae</taxon>
        <taxon>Blastopirellula</taxon>
    </lineage>
</organism>
<dbReference type="Gene3D" id="3.40.50.150">
    <property type="entry name" value="Vaccinia Virus protein VP39"/>
    <property type="match status" value="1"/>
</dbReference>
<evidence type="ECO:0000256" key="1">
    <source>
        <dbReference type="ARBA" id="ARBA00010815"/>
    </source>
</evidence>
<evidence type="ECO:0000256" key="5">
    <source>
        <dbReference type="ARBA" id="ARBA00023098"/>
    </source>
</evidence>
<protein>
    <submittedName>
        <fullName evidence="6">Class I SAM-dependent methyltransferase</fullName>
        <ecNumber evidence="6">2.1.1.-</ecNumber>
    </submittedName>
</protein>
<evidence type="ECO:0000313" key="6">
    <source>
        <dbReference type="EMBL" id="MCC9631581.1"/>
    </source>
</evidence>
<comment type="similarity">
    <text evidence="1">Belongs to the CFA/CMAS family.</text>
</comment>
<evidence type="ECO:0000256" key="4">
    <source>
        <dbReference type="ARBA" id="ARBA00022691"/>
    </source>
</evidence>
<keyword evidence="3 6" id="KW-0808">Transferase</keyword>
<comment type="caution">
    <text evidence="6">The sequence shown here is derived from an EMBL/GenBank/DDBJ whole genome shotgun (WGS) entry which is preliminary data.</text>
</comment>
<dbReference type="AlphaFoldDB" id="A0A9X1MRL2"/>
<proteinExistence type="inferred from homology"/>
<gene>
    <name evidence="6" type="ORF">LOC68_24555</name>
</gene>
<keyword evidence="7" id="KW-1185">Reference proteome</keyword>
<dbReference type="RefSeq" id="WP_230223800.1">
    <property type="nucleotide sequence ID" value="NZ_JAJKFT010000010.1"/>
</dbReference>
<evidence type="ECO:0000313" key="7">
    <source>
        <dbReference type="Proteomes" id="UP001139103"/>
    </source>
</evidence>